<protein>
    <recommendedName>
        <fullName evidence="3">Tetratricopeptide repeat protein</fullName>
    </recommendedName>
</protein>
<evidence type="ECO:0008006" key="3">
    <source>
        <dbReference type="Google" id="ProtNLM"/>
    </source>
</evidence>
<reference evidence="1 2" key="1">
    <citation type="submission" date="2017-09" db="EMBL/GenBank/DDBJ databases">
        <title>Genomics of the genus Arcobacter.</title>
        <authorList>
            <person name="Perez-Cataluna A."/>
            <person name="Figueras M.J."/>
            <person name="Salas-Masso N."/>
        </authorList>
    </citation>
    <scope>NUCLEOTIDE SEQUENCE [LARGE SCALE GENOMIC DNA]</scope>
    <source>
        <strain evidence="1 2">CECT 7386</strain>
    </source>
</reference>
<dbReference type="AlphaFoldDB" id="A0AAX2AKN0"/>
<dbReference type="EMBL" id="NXID01000013">
    <property type="protein sequence ID" value="RXK16141.1"/>
    <property type="molecule type" value="Genomic_DNA"/>
</dbReference>
<dbReference type="PROSITE" id="PS51257">
    <property type="entry name" value="PROKAR_LIPOPROTEIN"/>
    <property type="match status" value="1"/>
</dbReference>
<dbReference type="InterPro" id="IPR019734">
    <property type="entry name" value="TPR_rpt"/>
</dbReference>
<name>A0AAX2AKN0_9BACT</name>
<gene>
    <name evidence="1" type="ORF">CP985_04630</name>
</gene>
<dbReference type="KEGG" id="amyt:AMYT_2126"/>
<dbReference type="RefSeq" id="WP_114842502.1">
    <property type="nucleotide sequence ID" value="NZ_CP031219.1"/>
</dbReference>
<comment type="caution">
    <text evidence="1">The sequence shown here is derived from an EMBL/GenBank/DDBJ whole genome shotgun (WGS) entry which is preliminary data.</text>
</comment>
<dbReference type="Gene3D" id="1.25.40.10">
    <property type="entry name" value="Tetratricopeptide repeat domain"/>
    <property type="match status" value="1"/>
</dbReference>
<evidence type="ECO:0000313" key="2">
    <source>
        <dbReference type="Proteomes" id="UP000290092"/>
    </source>
</evidence>
<sequence>MYKIVFSIFFFYMSLFSCAGYWEEDYKFVFLEKRDFPYMNIAENLEYSSVYNELLYNYNKKAKEENLKEWEKQLNYKYTKTQLEDFLYKKKNLEKIEDKEFLEYIKFVKKQEIYVDFIYTYYSKKDKAKAIEPQVLIDEALKNISTIKSNYLKIRYFYLALRLAHYKNINSLEVYYAYRYLLEPFKDSIINDWVQGLYAGALVKRAQVVKGVYEFSKLFDNSKINWHLAFYNFKYIKTDKQWQELLLFAKNSEEKIRFYTLRALNKNANIPLELENIASIDINSKYFDMLLYRYLLKSQIFFDDYVKRVDKKLEYKNFINYLESVNKEDKYMVNLTLAYLYFYGQDFKKSKEYISKLKEKNQNAIEPLNLEYVIYLDELKTINNKVEKEIYTKLSPLLEKQCTKKAIHDYTFTKLESLYKNNNQNFKAYLSSQINYLDINSLDLQKYKKLEEFLNSKQNNSLEKYMVKALEKQRLENSLEEVKVKTYVNNFMFKEALETKSKALEEVINFDIFQAFIKGNNRIAKANYTLKEALEKLLKIQYLLKLEPNSFELNYDYATAIYNLSYFGNAASLTTVYKSNYYYKDKNLEEKRINTSIKYYKKALESSQNKEEKAKVIYMLAKSELALYDLKNSKTENYYLSKYTPTYSFSRVYSFNDDESYKLYITQGYGEFFDKIKEQYSNTNYYKELIVECSNLNFYENIKKDMLSGEILKNLPKDKLKALKYIENEIKTKKRRDLYRYDIIYFWTLVEYIPFSNKNITLYNNIAYYLQKIYKNTEAIFLLEKIIEKYPNRIVAYYNLADAYWGNYNTKEAKKAYKKYIELMIKENKEDKIPNIVKERVKW</sequence>
<keyword evidence="2" id="KW-1185">Reference proteome</keyword>
<dbReference type="SUPFAM" id="SSF48452">
    <property type="entry name" value="TPR-like"/>
    <property type="match status" value="1"/>
</dbReference>
<dbReference type="InterPro" id="IPR011990">
    <property type="entry name" value="TPR-like_helical_dom_sf"/>
</dbReference>
<organism evidence="1 2">
    <name type="scientific">Malaciobacter mytili LMG 24559</name>
    <dbReference type="NCBI Taxonomy" id="1032238"/>
    <lineage>
        <taxon>Bacteria</taxon>
        <taxon>Pseudomonadati</taxon>
        <taxon>Campylobacterota</taxon>
        <taxon>Epsilonproteobacteria</taxon>
        <taxon>Campylobacterales</taxon>
        <taxon>Arcobacteraceae</taxon>
        <taxon>Malaciobacter</taxon>
    </lineage>
</organism>
<accession>A0AAX2AKN0</accession>
<evidence type="ECO:0000313" key="1">
    <source>
        <dbReference type="EMBL" id="RXK16141.1"/>
    </source>
</evidence>
<proteinExistence type="predicted"/>
<dbReference type="Proteomes" id="UP000290092">
    <property type="component" value="Unassembled WGS sequence"/>
</dbReference>
<dbReference type="SMART" id="SM00028">
    <property type="entry name" value="TPR"/>
    <property type="match status" value="3"/>
</dbReference>